<dbReference type="InterPro" id="IPR004045">
    <property type="entry name" value="Glutathione_S-Trfase_N"/>
</dbReference>
<dbReference type="GO" id="GO:0004364">
    <property type="term" value="F:glutathione transferase activity"/>
    <property type="evidence" value="ECO:0007669"/>
    <property type="project" value="TreeGrafter"/>
</dbReference>
<dbReference type="InterPro" id="IPR036282">
    <property type="entry name" value="Glutathione-S-Trfase_C_sf"/>
</dbReference>
<feature type="domain" description="GST C-terminal" evidence="3">
    <location>
        <begin position="680"/>
        <end position="818"/>
    </location>
</feature>
<feature type="compositionally biased region" description="Polar residues" evidence="1">
    <location>
        <begin position="331"/>
        <end position="343"/>
    </location>
</feature>
<dbReference type="Proteomes" id="UP000626109">
    <property type="component" value="Unassembled WGS sequence"/>
</dbReference>
<gene>
    <name evidence="4" type="ORF">PGLA2088_LOCUS30919</name>
</gene>
<dbReference type="PROSITE" id="PS50404">
    <property type="entry name" value="GST_NTER"/>
    <property type="match status" value="1"/>
</dbReference>
<feature type="domain" description="GST N-terminal" evidence="2">
    <location>
        <begin position="599"/>
        <end position="678"/>
    </location>
</feature>
<evidence type="ECO:0000313" key="5">
    <source>
        <dbReference type="Proteomes" id="UP000626109"/>
    </source>
</evidence>
<dbReference type="Gene3D" id="1.20.1050.10">
    <property type="match status" value="1"/>
</dbReference>
<feature type="compositionally biased region" description="Basic and acidic residues" evidence="1">
    <location>
        <begin position="348"/>
        <end position="363"/>
    </location>
</feature>
<feature type="region of interest" description="Disordered" evidence="1">
    <location>
        <begin position="330"/>
        <end position="392"/>
    </location>
</feature>
<evidence type="ECO:0000259" key="3">
    <source>
        <dbReference type="PROSITE" id="PS50405"/>
    </source>
</evidence>
<dbReference type="InterPro" id="IPR004046">
    <property type="entry name" value="GST_C"/>
</dbReference>
<comment type="caution">
    <text evidence="4">The sequence shown here is derived from an EMBL/GenBank/DDBJ whole genome shotgun (WGS) entry which is preliminary data.</text>
</comment>
<feature type="region of interest" description="Disordered" evidence="1">
    <location>
        <begin position="131"/>
        <end position="153"/>
    </location>
</feature>
<feature type="compositionally biased region" description="Low complexity" evidence="1">
    <location>
        <begin position="437"/>
        <end position="451"/>
    </location>
</feature>
<dbReference type="SUPFAM" id="SSF52833">
    <property type="entry name" value="Thioredoxin-like"/>
    <property type="match status" value="1"/>
</dbReference>
<evidence type="ECO:0008006" key="6">
    <source>
        <dbReference type="Google" id="ProtNLM"/>
    </source>
</evidence>
<proteinExistence type="predicted"/>
<evidence type="ECO:0000256" key="1">
    <source>
        <dbReference type="SAM" id="MobiDB-lite"/>
    </source>
</evidence>
<dbReference type="CDD" id="cd03039">
    <property type="entry name" value="GST_N_Sigma_like"/>
    <property type="match status" value="1"/>
</dbReference>
<feature type="region of interest" description="Disordered" evidence="1">
    <location>
        <begin position="407"/>
        <end position="521"/>
    </location>
</feature>
<sequence length="839" mass="89767">MVPASASMAPWSSGRVPLAGPGYRVEVGNMPAAPAPVHAFHVSPPTLNHAPGSEVCSNCGILLIADNHFCGKCGAPRHSAGGSLGVFGSRRDERFGELWQGLAPLPLSPAGCGRAGSPGSAQVPQMGQCAFSGHYSPQRRPAEGPQGPQGPQGGWLVEPVVGRPMLGSVAGTAPASVMHSPHASYSAPPGQPLSPTHLSWTRTAPPYNGFRQVPGMPQPIDPLDECRERRTTDPFFYPTTVKPLTDVGLDIINQTTPPLHHNGIRGLQAYDYGAAPYREESSRSCGSAFNFVPAPMRSYLDHPEDMSTLQRQNDELARNMQELERAKSLAAVTSAQHQQNRSARQGRMRREAELALQKGKEIQADFGSPTQSASPGAFSPSHPTPDGAGGENAAAIAADDPLVVPESGAHERVGRSKAAQALKKGASEELAETVRQAAASGPGGASSTAATLHRPSWSQEASAKAKAKLQPEASHASQAVKTVSATDDDWDDGWGDSSWAGGGGLSQAETEGSSSWDAGGGGWEEAVLASQGCFLSGYVAAPKAKAKATPKPKAIPGMTAKEEERTELACRQDKILEHAPTDNLTLLDVDIFGVQHRRVEAWLSYLPFRAMAETTRFMFRHGNVPYQDEVVWGHVFSARRASGEYPFDKVPVLYVDGMTVAQSGSIARYAAKLAGCYPLEPALCALNDAVFELAQELCTINPMINCYTGPQFNQVKQQYFANLPYHLANLGFQLEAAKRRGAGKFFGGATPSHADFSVYHHLANARLVEPQCVSEKSPLFLWMESMEALPRLHEYLDERPELVGIGTDPGLVDKAGRFLAQRDHEGRALLIDGIFVFDE</sequence>
<name>A0A813KFU5_POLGL</name>
<evidence type="ECO:0000313" key="4">
    <source>
        <dbReference type="EMBL" id="CAE8698882.1"/>
    </source>
</evidence>
<dbReference type="PROSITE" id="PS50405">
    <property type="entry name" value="GST_CTER"/>
    <property type="match status" value="1"/>
</dbReference>
<organism evidence="4 5">
    <name type="scientific">Polarella glacialis</name>
    <name type="common">Dinoflagellate</name>
    <dbReference type="NCBI Taxonomy" id="89957"/>
    <lineage>
        <taxon>Eukaryota</taxon>
        <taxon>Sar</taxon>
        <taxon>Alveolata</taxon>
        <taxon>Dinophyceae</taxon>
        <taxon>Suessiales</taxon>
        <taxon>Suessiaceae</taxon>
        <taxon>Polarella</taxon>
    </lineage>
</organism>
<dbReference type="SUPFAM" id="SSF47616">
    <property type="entry name" value="GST C-terminal domain-like"/>
    <property type="match status" value="1"/>
</dbReference>
<accession>A0A813KFU5</accession>
<dbReference type="GO" id="GO:0006749">
    <property type="term" value="P:glutathione metabolic process"/>
    <property type="evidence" value="ECO:0007669"/>
    <property type="project" value="TreeGrafter"/>
</dbReference>
<dbReference type="InterPro" id="IPR010987">
    <property type="entry name" value="Glutathione-S-Trfase_C-like"/>
</dbReference>
<dbReference type="Gene3D" id="3.40.30.10">
    <property type="entry name" value="Glutaredoxin"/>
    <property type="match status" value="1"/>
</dbReference>
<dbReference type="EMBL" id="CAJNNW010029059">
    <property type="protein sequence ID" value="CAE8698882.1"/>
    <property type="molecule type" value="Genomic_DNA"/>
</dbReference>
<feature type="compositionally biased region" description="Polar residues" evidence="1">
    <location>
        <begin position="475"/>
        <end position="485"/>
    </location>
</feature>
<reference evidence="4" key="1">
    <citation type="submission" date="2021-02" db="EMBL/GenBank/DDBJ databases">
        <authorList>
            <person name="Dougan E. K."/>
            <person name="Rhodes N."/>
            <person name="Thang M."/>
            <person name="Chan C."/>
        </authorList>
    </citation>
    <scope>NUCLEOTIDE SEQUENCE</scope>
</reference>
<dbReference type="PANTHER" id="PTHR11571:SF150">
    <property type="entry name" value="GLUTATHIONE S-TRANSFERASE"/>
    <property type="match status" value="1"/>
</dbReference>
<dbReference type="Pfam" id="PF14497">
    <property type="entry name" value="GST_C_3"/>
    <property type="match status" value="1"/>
</dbReference>
<dbReference type="InterPro" id="IPR050213">
    <property type="entry name" value="GST_superfamily"/>
</dbReference>
<dbReference type="InterPro" id="IPR036249">
    <property type="entry name" value="Thioredoxin-like_sf"/>
</dbReference>
<protein>
    <recommendedName>
        <fullName evidence="6">Glutathione transferase</fullName>
    </recommendedName>
</protein>
<dbReference type="PANTHER" id="PTHR11571">
    <property type="entry name" value="GLUTATHIONE S-TRANSFERASE"/>
    <property type="match status" value="1"/>
</dbReference>
<dbReference type="AlphaFoldDB" id="A0A813KFU5"/>
<evidence type="ECO:0000259" key="2">
    <source>
        <dbReference type="PROSITE" id="PS50404"/>
    </source>
</evidence>